<dbReference type="Proteomes" id="UP001551176">
    <property type="component" value="Unassembled WGS sequence"/>
</dbReference>
<dbReference type="SUPFAM" id="SSF50475">
    <property type="entry name" value="FMN-binding split barrel"/>
    <property type="match status" value="1"/>
</dbReference>
<evidence type="ECO:0000256" key="1">
    <source>
        <dbReference type="ARBA" id="ARBA00008898"/>
    </source>
</evidence>
<dbReference type="InterPro" id="IPR050268">
    <property type="entry name" value="NADH-dep_flavin_reductase"/>
</dbReference>
<comment type="similarity">
    <text evidence="1">Belongs to the non-flavoprotein flavin reductase family.</text>
</comment>
<dbReference type="Pfam" id="PF01613">
    <property type="entry name" value="Flavin_Reduct"/>
    <property type="match status" value="1"/>
</dbReference>
<dbReference type="RefSeq" id="WP_359349635.1">
    <property type="nucleotide sequence ID" value="NZ_JBEYXV010000008.1"/>
</dbReference>
<dbReference type="GO" id="GO:0016491">
    <property type="term" value="F:oxidoreductase activity"/>
    <property type="evidence" value="ECO:0007669"/>
    <property type="project" value="UniProtKB-KW"/>
</dbReference>
<evidence type="ECO:0000313" key="5">
    <source>
        <dbReference type="Proteomes" id="UP001551176"/>
    </source>
</evidence>
<keyword evidence="5" id="KW-1185">Reference proteome</keyword>
<feature type="domain" description="Flavin reductase like" evidence="3">
    <location>
        <begin position="19"/>
        <end position="163"/>
    </location>
</feature>
<accession>A0ABV3BN55</accession>
<proteinExistence type="inferred from homology"/>
<gene>
    <name evidence="4" type="ORF">ABZ921_17620</name>
</gene>
<reference evidence="4 5" key="1">
    <citation type="submission" date="2024-06" db="EMBL/GenBank/DDBJ databases">
        <title>The Natural Products Discovery Center: Release of the First 8490 Sequenced Strains for Exploring Actinobacteria Biosynthetic Diversity.</title>
        <authorList>
            <person name="Kalkreuter E."/>
            <person name="Kautsar S.A."/>
            <person name="Yang D."/>
            <person name="Bader C.D."/>
            <person name="Teijaro C.N."/>
            <person name="Fluegel L."/>
            <person name="Davis C.M."/>
            <person name="Simpson J.R."/>
            <person name="Lauterbach L."/>
            <person name="Steele A.D."/>
            <person name="Gui C."/>
            <person name="Meng S."/>
            <person name="Li G."/>
            <person name="Viehrig K."/>
            <person name="Ye F."/>
            <person name="Su P."/>
            <person name="Kiefer A.F."/>
            <person name="Nichols A."/>
            <person name="Cepeda A.J."/>
            <person name="Yan W."/>
            <person name="Fan B."/>
            <person name="Jiang Y."/>
            <person name="Adhikari A."/>
            <person name="Zheng C.-J."/>
            <person name="Schuster L."/>
            <person name="Cowan T.M."/>
            <person name="Smanski M.J."/>
            <person name="Chevrette M.G."/>
            <person name="De Carvalho L.P.S."/>
            <person name="Shen B."/>
        </authorList>
    </citation>
    <scope>NUCLEOTIDE SEQUENCE [LARGE SCALE GENOMIC DNA]</scope>
    <source>
        <strain evidence="4 5">NPDC046838</strain>
    </source>
</reference>
<keyword evidence="2 4" id="KW-0560">Oxidoreductase</keyword>
<comment type="caution">
    <text evidence="4">The sequence shown here is derived from an EMBL/GenBank/DDBJ whole genome shotgun (WGS) entry which is preliminary data.</text>
</comment>
<dbReference type="InterPro" id="IPR012349">
    <property type="entry name" value="Split_barrel_FMN-bd"/>
</dbReference>
<organism evidence="4 5">
    <name type="scientific">Streptomyces atriruber</name>
    <dbReference type="NCBI Taxonomy" id="545121"/>
    <lineage>
        <taxon>Bacteria</taxon>
        <taxon>Bacillati</taxon>
        <taxon>Actinomycetota</taxon>
        <taxon>Actinomycetes</taxon>
        <taxon>Kitasatosporales</taxon>
        <taxon>Streptomycetaceae</taxon>
        <taxon>Streptomyces</taxon>
    </lineage>
</organism>
<evidence type="ECO:0000313" key="4">
    <source>
        <dbReference type="EMBL" id="MEU6822446.1"/>
    </source>
</evidence>
<dbReference type="PANTHER" id="PTHR30466">
    <property type="entry name" value="FLAVIN REDUCTASE"/>
    <property type="match status" value="1"/>
</dbReference>
<protein>
    <submittedName>
        <fullName evidence="4">Flavin reductase family protein</fullName>
        <ecNumber evidence="4">1.-.-.-</ecNumber>
    </submittedName>
</protein>
<dbReference type="PANTHER" id="PTHR30466:SF11">
    <property type="entry name" value="FLAVIN-DEPENDENT MONOOXYGENASE, REDUCTASE SUBUNIT HSAB"/>
    <property type="match status" value="1"/>
</dbReference>
<dbReference type="SMART" id="SM00903">
    <property type="entry name" value="Flavin_Reduct"/>
    <property type="match status" value="1"/>
</dbReference>
<dbReference type="Gene3D" id="2.30.110.10">
    <property type="entry name" value="Electron Transport, Fmn-binding Protein, Chain A"/>
    <property type="match status" value="1"/>
</dbReference>
<dbReference type="InterPro" id="IPR002563">
    <property type="entry name" value="Flavin_Rdtase-like_dom"/>
</dbReference>
<evidence type="ECO:0000256" key="2">
    <source>
        <dbReference type="ARBA" id="ARBA00023002"/>
    </source>
</evidence>
<dbReference type="EC" id="1.-.-.-" evidence="4"/>
<dbReference type="EMBL" id="JBEYXV010000008">
    <property type="protein sequence ID" value="MEU6822446.1"/>
    <property type="molecule type" value="Genomic_DNA"/>
</dbReference>
<sequence length="176" mass="18524">MKPSETTASALQDTFKDVMACVATPVSIVTGLAHNGAPCGATVSAFSSLSVSPPMILVSLDRRSRTLEVIRESGRFGLNVLGADQDDLAMSFASKGGADKFRGTTWSIEHGLPRISRASAWIASTVADFADGGDHVIVLGRVDAAEAAASRAPLVYHRRSFGTHQPYREPARGVPA</sequence>
<name>A0ABV3BN55_9ACTN</name>
<evidence type="ECO:0000259" key="3">
    <source>
        <dbReference type="SMART" id="SM00903"/>
    </source>
</evidence>